<dbReference type="RefSeq" id="WP_144875232.1">
    <property type="nucleotide sequence ID" value="NZ_LR214179.1"/>
</dbReference>
<dbReference type="OrthoDB" id="9810303at2"/>
<dbReference type="Pfam" id="PF09837">
    <property type="entry name" value="DUF2064"/>
    <property type="match status" value="1"/>
</dbReference>
<organism evidence="1 2">
    <name type="scientific">Hyella patelloides LEGE 07179</name>
    <dbReference type="NCBI Taxonomy" id="945734"/>
    <lineage>
        <taxon>Bacteria</taxon>
        <taxon>Bacillati</taxon>
        <taxon>Cyanobacteriota</taxon>
        <taxon>Cyanophyceae</taxon>
        <taxon>Pleurocapsales</taxon>
        <taxon>Hyellaceae</taxon>
        <taxon>Hyella</taxon>
    </lineage>
</organism>
<dbReference type="PANTHER" id="PTHR36529">
    <property type="entry name" value="SLL1095 PROTEIN"/>
    <property type="match status" value="1"/>
</dbReference>
<dbReference type="Proteomes" id="UP000320055">
    <property type="component" value="Unassembled WGS sequence"/>
</dbReference>
<protein>
    <recommendedName>
        <fullName evidence="3">Glycosyltransferase</fullName>
    </recommendedName>
</protein>
<dbReference type="PANTHER" id="PTHR36529:SF1">
    <property type="entry name" value="GLYCOSYLTRANSFERASE"/>
    <property type="match status" value="1"/>
</dbReference>
<gene>
    <name evidence="1" type="ORF">H1P_4440004</name>
</gene>
<name>A0A563VY74_9CYAN</name>
<evidence type="ECO:0000313" key="1">
    <source>
        <dbReference type="EMBL" id="VEP16404.1"/>
    </source>
</evidence>
<dbReference type="InterPro" id="IPR018641">
    <property type="entry name" value="Trfase_1_rSAM/seldom-assoc"/>
</dbReference>
<reference evidence="1 2" key="1">
    <citation type="submission" date="2019-01" db="EMBL/GenBank/DDBJ databases">
        <authorList>
            <person name="Brito A."/>
        </authorList>
    </citation>
    <scope>NUCLEOTIDE SEQUENCE [LARGE SCALE GENOMIC DNA]</scope>
    <source>
        <strain evidence="1">1</strain>
    </source>
</reference>
<proteinExistence type="predicted"/>
<dbReference type="NCBIfam" id="TIGR04282">
    <property type="entry name" value="glyco_like_cofC"/>
    <property type="match status" value="1"/>
</dbReference>
<evidence type="ECO:0000313" key="2">
    <source>
        <dbReference type="Proteomes" id="UP000320055"/>
    </source>
</evidence>
<evidence type="ECO:0008006" key="3">
    <source>
        <dbReference type="Google" id="ProtNLM"/>
    </source>
</evidence>
<sequence length="203" mass="22784">MKETLIIFSRYPEPGKTKTRMIPALGAEGAANLQRRLSEHTLKQSGDLKQFREIDIVVYFTGGNIDLMQNWLGDDVNYFPQIEGDLGIKMRSAFADNFAKDRERIVIIGIDCPGVDCNILELAFNDLQNNDLVLGAAEDGGYYLIGLSKLVPELFIDIAWGTDRVFAQTKSIAEKLDLAVAYLPTLRDIDRPEDLELMKLVDN</sequence>
<dbReference type="AlphaFoldDB" id="A0A563VY74"/>
<dbReference type="EMBL" id="CAACVJ010000384">
    <property type="protein sequence ID" value="VEP16404.1"/>
    <property type="molecule type" value="Genomic_DNA"/>
</dbReference>
<accession>A0A563VY74</accession>
<dbReference type="InterPro" id="IPR029044">
    <property type="entry name" value="Nucleotide-diphossugar_trans"/>
</dbReference>
<keyword evidence="2" id="KW-1185">Reference proteome</keyword>
<dbReference type="Gene3D" id="3.90.550.10">
    <property type="entry name" value="Spore Coat Polysaccharide Biosynthesis Protein SpsA, Chain A"/>
    <property type="match status" value="1"/>
</dbReference>
<dbReference type="SUPFAM" id="SSF53448">
    <property type="entry name" value="Nucleotide-diphospho-sugar transferases"/>
    <property type="match status" value="1"/>
</dbReference>